<protein>
    <submittedName>
        <fullName evidence="2">Uncharacterized protein</fullName>
    </submittedName>
</protein>
<feature type="compositionally biased region" description="Basic and acidic residues" evidence="1">
    <location>
        <begin position="1"/>
        <end position="10"/>
    </location>
</feature>
<evidence type="ECO:0000256" key="1">
    <source>
        <dbReference type="SAM" id="MobiDB-lite"/>
    </source>
</evidence>
<evidence type="ECO:0000313" key="3">
    <source>
        <dbReference type="Proteomes" id="UP000186817"/>
    </source>
</evidence>
<name>A0A1Q9BYF6_SYMMI</name>
<accession>A0A1Q9BYF6</accession>
<organism evidence="2 3">
    <name type="scientific">Symbiodinium microadriaticum</name>
    <name type="common">Dinoflagellate</name>
    <name type="synonym">Zooxanthella microadriatica</name>
    <dbReference type="NCBI Taxonomy" id="2951"/>
    <lineage>
        <taxon>Eukaryota</taxon>
        <taxon>Sar</taxon>
        <taxon>Alveolata</taxon>
        <taxon>Dinophyceae</taxon>
        <taxon>Suessiales</taxon>
        <taxon>Symbiodiniaceae</taxon>
        <taxon>Symbiodinium</taxon>
    </lineage>
</organism>
<feature type="region of interest" description="Disordered" evidence="1">
    <location>
        <begin position="1"/>
        <end position="48"/>
    </location>
</feature>
<gene>
    <name evidence="2" type="ORF">AK812_SmicGene44566</name>
</gene>
<feature type="compositionally biased region" description="Basic and acidic residues" evidence="1">
    <location>
        <begin position="17"/>
        <end position="32"/>
    </location>
</feature>
<dbReference type="AlphaFoldDB" id="A0A1Q9BYF6"/>
<comment type="caution">
    <text evidence="2">The sequence shown here is derived from an EMBL/GenBank/DDBJ whole genome shotgun (WGS) entry which is preliminary data.</text>
</comment>
<dbReference type="Proteomes" id="UP000186817">
    <property type="component" value="Unassembled WGS sequence"/>
</dbReference>
<dbReference type="OrthoDB" id="405945at2759"/>
<evidence type="ECO:0000313" key="2">
    <source>
        <dbReference type="EMBL" id="OLP75610.1"/>
    </source>
</evidence>
<dbReference type="EMBL" id="LSRX01002377">
    <property type="protein sequence ID" value="OLP75610.1"/>
    <property type="molecule type" value="Genomic_DNA"/>
</dbReference>
<sequence length="297" mass="32780">MNSSRQDEHQLSISGEARGDERPPEARGEVKKWPRQPPAAFLKDVTNSPDRRVALPPKTWSSQWELLKNEGGSTWTKLLVNEEALSMRRGVEAPWWSGAAQERSEATMTVEHKDSPFVDELCVYGGGRGVCNGKFFRPPFSKLDDNVKSEVHDGSTDDGDVDHVNISWRTPRKRFALKSLRLADGPWSVLTFDEVARDPPKGTAIDRQLLRRLGGDWGLGVRVHGGGLALASAAVLSLALPLRLAAWAHGSLRRSPGGHRPEFIRSKQPWVKFNGKWSDRSEHSGASAAALEVEAAI</sequence>
<reference evidence="2 3" key="1">
    <citation type="submission" date="2016-02" db="EMBL/GenBank/DDBJ databases">
        <title>Genome analysis of coral dinoflagellate symbionts highlights evolutionary adaptations to a symbiotic lifestyle.</title>
        <authorList>
            <person name="Aranda M."/>
            <person name="Li Y."/>
            <person name="Liew Y.J."/>
            <person name="Baumgarten S."/>
            <person name="Simakov O."/>
            <person name="Wilson M."/>
            <person name="Piel J."/>
            <person name="Ashoor H."/>
            <person name="Bougouffa S."/>
            <person name="Bajic V.B."/>
            <person name="Ryu T."/>
            <person name="Ravasi T."/>
            <person name="Bayer T."/>
            <person name="Micklem G."/>
            <person name="Kim H."/>
            <person name="Bhak J."/>
            <person name="Lajeunesse T.C."/>
            <person name="Voolstra C.R."/>
        </authorList>
    </citation>
    <scope>NUCLEOTIDE SEQUENCE [LARGE SCALE GENOMIC DNA]</scope>
    <source>
        <strain evidence="2 3">CCMP2467</strain>
    </source>
</reference>
<proteinExistence type="predicted"/>
<keyword evidence="3" id="KW-1185">Reference proteome</keyword>